<dbReference type="AlphaFoldDB" id="A0AAV4LER8"/>
<name>A0AAV4LER8_9BACL</name>
<reference evidence="2" key="1">
    <citation type="journal article" date="2023" name="Int. J. Syst. Evol. Microbiol.">
        <title>Collibacillus ludicampi gen. nov., sp. nov., a new soil bacterium of the family Alicyclobacillaceae.</title>
        <authorList>
            <person name="Jojima T."/>
            <person name="Ioku Y."/>
            <person name="Fukuta Y."/>
            <person name="Shirasaka N."/>
            <person name="Matsumura Y."/>
            <person name="Mori M."/>
        </authorList>
    </citation>
    <scope>NUCLEOTIDE SEQUENCE</scope>
    <source>
        <strain evidence="2">TP075</strain>
    </source>
</reference>
<comment type="caution">
    <text evidence="2">The sequence shown here is derived from an EMBL/GenBank/DDBJ whole genome shotgun (WGS) entry which is preliminary data.</text>
</comment>
<dbReference type="InterPro" id="IPR025153">
    <property type="entry name" value="Ead_Ea22"/>
</dbReference>
<protein>
    <submittedName>
        <fullName evidence="2">Uncharacterized protein</fullName>
    </submittedName>
</protein>
<accession>A0AAV4LER8</accession>
<evidence type="ECO:0000256" key="1">
    <source>
        <dbReference type="SAM" id="Coils"/>
    </source>
</evidence>
<evidence type="ECO:0000313" key="3">
    <source>
        <dbReference type="Proteomes" id="UP001057291"/>
    </source>
</evidence>
<keyword evidence="3" id="KW-1185">Reference proteome</keyword>
<feature type="coiled-coil region" evidence="1">
    <location>
        <begin position="73"/>
        <end position="110"/>
    </location>
</feature>
<proteinExistence type="predicted"/>
<organism evidence="2 3">
    <name type="scientific">Collibacillus ludicampi</name>
    <dbReference type="NCBI Taxonomy" id="2771369"/>
    <lineage>
        <taxon>Bacteria</taxon>
        <taxon>Bacillati</taxon>
        <taxon>Bacillota</taxon>
        <taxon>Bacilli</taxon>
        <taxon>Bacillales</taxon>
        <taxon>Alicyclobacillaceae</taxon>
        <taxon>Collibacillus</taxon>
    </lineage>
</organism>
<dbReference type="Proteomes" id="UP001057291">
    <property type="component" value="Unassembled WGS sequence"/>
</dbReference>
<dbReference type="EMBL" id="BOQE01000001">
    <property type="protein sequence ID" value="GIM45942.1"/>
    <property type="molecule type" value="Genomic_DNA"/>
</dbReference>
<evidence type="ECO:0000313" key="2">
    <source>
        <dbReference type="EMBL" id="GIM45942.1"/>
    </source>
</evidence>
<keyword evidence="1" id="KW-0175">Coiled coil</keyword>
<dbReference type="Pfam" id="PF13935">
    <property type="entry name" value="Ead_Ea22"/>
    <property type="match status" value="1"/>
</dbReference>
<gene>
    <name evidence="2" type="ORF">DNHGIG_14910</name>
</gene>
<dbReference type="RefSeq" id="WP_282199101.1">
    <property type="nucleotide sequence ID" value="NZ_BOQE01000001.1"/>
</dbReference>
<sequence>MNKEQLQAIRERVNRATPGPWSIHREDVGDDVVFYVPTMIKSEKRTIVDSDGGLISWSEPCTSEQVEADAEFIAHAREDVPALLNEVERLEEENRRFREALEEISKEDSLYFAVKARQALKGGDSK</sequence>